<organism evidence="3 4">
    <name type="scientific">Pseudobythopirellula maris</name>
    <dbReference type="NCBI Taxonomy" id="2527991"/>
    <lineage>
        <taxon>Bacteria</taxon>
        <taxon>Pseudomonadati</taxon>
        <taxon>Planctomycetota</taxon>
        <taxon>Planctomycetia</taxon>
        <taxon>Pirellulales</taxon>
        <taxon>Lacipirellulaceae</taxon>
        <taxon>Pseudobythopirellula</taxon>
    </lineage>
</organism>
<dbReference type="Proteomes" id="UP000315440">
    <property type="component" value="Unassembled WGS sequence"/>
</dbReference>
<comment type="caution">
    <text evidence="3">The sequence shown here is derived from an EMBL/GenBank/DDBJ whole genome shotgun (WGS) entry which is preliminary data.</text>
</comment>
<keyword evidence="2" id="KW-0812">Transmembrane</keyword>
<proteinExistence type="predicted"/>
<feature type="transmembrane region" description="Helical" evidence="2">
    <location>
        <begin position="12"/>
        <end position="32"/>
    </location>
</feature>
<evidence type="ECO:0000313" key="3">
    <source>
        <dbReference type="EMBL" id="TWT87328.1"/>
    </source>
</evidence>
<reference evidence="3 4" key="1">
    <citation type="submission" date="2019-02" db="EMBL/GenBank/DDBJ databases">
        <title>Deep-cultivation of Planctomycetes and their phenomic and genomic characterization uncovers novel biology.</title>
        <authorList>
            <person name="Wiegand S."/>
            <person name="Jogler M."/>
            <person name="Boedeker C."/>
            <person name="Pinto D."/>
            <person name="Vollmers J."/>
            <person name="Rivas-Marin E."/>
            <person name="Kohn T."/>
            <person name="Peeters S.H."/>
            <person name="Heuer A."/>
            <person name="Rast P."/>
            <person name="Oberbeckmann S."/>
            <person name="Bunk B."/>
            <person name="Jeske O."/>
            <person name="Meyerdierks A."/>
            <person name="Storesund J.E."/>
            <person name="Kallscheuer N."/>
            <person name="Luecker S."/>
            <person name="Lage O.M."/>
            <person name="Pohl T."/>
            <person name="Merkel B.J."/>
            <person name="Hornburger P."/>
            <person name="Mueller R.-W."/>
            <person name="Bruemmer F."/>
            <person name="Labrenz M."/>
            <person name="Spormann A.M."/>
            <person name="Op Den Camp H."/>
            <person name="Overmann J."/>
            <person name="Amann R."/>
            <person name="Jetten M.S.M."/>
            <person name="Mascher T."/>
            <person name="Medema M.H."/>
            <person name="Devos D.P."/>
            <person name="Kaster A.-K."/>
            <person name="Ovreas L."/>
            <person name="Rohde M."/>
            <person name="Galperin M.Y."/>
            <person name="Jogler C."/>
        </authorList>
    </citation>
    <scope>NUCLEOTIDE SEQUENCE [LARGE SCALE GENOMIC DNA]</scope>
    <source>
        <strain evidence="3 4">Mal64</strain>
    </source>
</reference>
<keyword evidence="4" id="KW-1185">Reference proteome</keyword>
<evidence type="ECO:0000256" key="1">
    <source>
        <dbReference type="SAM" id="MobiDB-lite"/>
    </source>
</evidence>
<name>A0A5C5ZJG5_9BACT</name>
<keyword evidence="2" id="KW-0472">Membrane</keyword>
<gene>
    <name evidence="3" type="ORF">Mal64_28660</name>
</gene>
<sequence length="142" mass="15795">MSFTLEQCKKAIPALVVVWIVAELIVVTMDIYSRGLELAARAPATNTQPTTPRYKIPYIETSDEVLQRSYLREGSRLAANYLAEKNLERSGRDRYATPVVETDVQSEFDAEWLESQGPSEVSLGDRYSTDVAEDGLSSSTAK</sequence>
<dbReference type="EMBL" id="SJPQ01000003">
    <property type="protein sequence ID" value="TWT87328.1"/>
    <property type="molecule type" value="Genomic_DNA"/>
</dbReference>
<feature type="region of interest" description="Disordered" evidence="1">
    <location>
        <begin position="115"/>
        <end position="142"/>
    </location>
</feature>
<dbReference type="AlphaFoldDB" id="A0A5C5ZJG5"/>
<evidence type="ECO:0000313" key="4">
    <source>
        <dbReference type="Proteomes" id="UP000315440"/>
    </source>
</evidence>
<evidence type="ECO:0000256" key="2">
    <source>
        <dbReference type="SAM" id="Phobius"/>
    </source>
</evidence>
<accession>A0A5C5ZJG5</accession>
<protein>
    <submittedName>
        <fullName evidence="3">Uncharacterized protein</fullName>
    </submittedName>
</protein>
<keyword evidence="2" id="KW-1133">Transmembrane helix</keyword>